<dbReference type="Ensembl" id="ENSAMXT00005043623.1">
    <property type="protein sequence ID" value="ENSAMXP00005040064.1"/>
    <property type="gene ID" value="ENSAMXG00005018859.1"/>
</dbReference>
<evidence type="ECO:0000256" key="6">
    <source>
        <dbReference type="SAM" id="Phobius"/>
    </source>
</evidence>
<dbReference type="OrthoDB" id="6083617at2759"/>
<comment type="subcellular location">
    <subcellularLocation>
        <location evidence="1">Membrane</location>
    </subcellularLocation>
</comment>
<dbReference type="AlphaFoldDB" id="A0A8B9KRJ1"/>
<evidence type="ECO:0000313" key="8">
    <source>
        <dbReference type="Proteomes" id="UP000694621"/>
    </source>
</evidence>
<accession>A0A8B9KRJ1</accession>
<dbReference type="Pfam" id="PF04505">
    <property type="entry name" value="CD225"/>
    <property type="match status" value="1"/>
</dbReference>
<feature type="transmembrane region" description="Helical" evidence="6">
    <location>
        <begin position="12"/>
        <end position="34"/>
    </location>
</feature>
<evidence type="ECO:0000256" key="2">
    <source>
        <dbReference type="ARBA" id="ARBA00006843"/>
    </source>
</evidence>
<dbReference type="GO" id="GO:0016020">
    <property type="term" value="C:membrane"/>
    <property type="evidence" value="ECO:0007669"/>
    <property type="project" value="UniProtKB-SubCell"/>
</dbReference>
<dbReference type="PANTHER" id="PTHR14948:SF46">
    <property type="entry name" value="DISPANIN SUBFAMILY A MEMBER 2B-LIKE-RELATED"/>
    <property type="match status" value="1"/>
</dbReference>
<dbReference type="InterPro" id="IPR051423">
    <property type="entry name" value="CD225/Dispanin"/>
</dbReference>
<evidence type="ECO:0000256" key="4">
    <source>
        <dbReference type="ARBA" id="ARBA00022989"/>
    </source>
</evidence>
<feature type="transmembrane region" description="Helical" evidence="6">
    <location>
        <begin position="46"/>
        <end position="64"/>
    </location>
</feature>
<keyword evidence="5 6" id="KW-0472">Membrane</keyword>
<name>A0A8B9KRJ1_ASTMX</name>
<evidence type="ECO:0000256" key="5">
    <source>
        <dbReference type="ARBA" id="ARBA00023136"/>
    </source>
</evidence>
<proteinExistence type="inferred from homology"/>
<comment type="similarity">
    <text evidence="2">Belongs to the CD225/Dispanin family.</text>
</comment>
<sequence length="79" mass="8798">SRNGPQQPLPDYLGYSIFTMLCCCLPLGIAALIYSINVSRIPMFLLSKEHGLVGLLNVIALYILTSEQNKILNLKTQNF</sequence>
<evidence type="ECO:0000256" key="1">
    <source>
        <dbReference type="ARBA" id="ARBA00004370"/>
    </source>
</evidence>
<dbReference type="InterPro" id="IPR007593">
    <property type="entry name" value="CD225/Dispanin_fam"/>
</dbReference>
<reference evidence="7" key="1">
    <citation type="submission" date="2025-08" db="UniProtKB">
        <authorList>
            <consortium name="Ensembl"/>
        </authorList>
    </citation>
    <scope>IDENTIFICATION</scope>
</reference>
<evidence type="ECO:0000313" key="7">
    <source>
        <dbReference type="Ensembl" id="ENSAMXP00005040064.1"/>
    </source>
</evidence>
<protein>
    <submittedName>
        <fullName evidence="7">Uncharacterized protein</fullName>
    </submittedName>
</protein>
<dbReference type="PANTHER" id="PTHR14948">
    <property type="entry name" value="NG5"/>
    <property type="match status" value="1"/>
</dbReference>
<dbReference type="Proteomes" id="UP000694621">
    <property type="component" value="Unplaced"/>
</dbReference>
<keyword evidence="3 6" id="KW-0812">Transmembrane</keyword>
<keyword evidence="4 6" id="KW-1133">Transmembrane helix</keyword>
<organism evidence="7 8">
    <name type="scientific">Astyanax mexicanus</name>
    <name type="common">Blind cave fish</name>
    <name type="synonym">Astyanax fasciatus mexicanus</name>
    <dbReference type="NCBI Taxonomy" id="7994"/>
    <lineage>
        <taxon>Eukaryota</taxon>
        <taxon>Metazoa</taxon>
        <taxon>Chordata</taxon>
        <taxon>Craniata</taxon>
        <taxon>Vertebrata</taxon>
        <taxon>Euteleostomi</taxon>
        <taxon>Actinopterygii</taxon>
        <taxon>Neopterygii</taxon>
        <taxon>Teleostei</taxon>
        <taxon>Ostariophysi</taxon>
        <taxon>Characiformes</taxon>
        <taxon>Characoidei</taxon>
        <taxon>Acestrorhamphidae</taxon>
        <taxon>Acestrorhamphinae</taxon>
        <taxon>Astyanax</taxon>
    </lineage>
</organism>
<evidence type="ECO:0000256" key="3">
    <source>
        <dbReference type="ARBA" id="ARBA00022692"/>
    </source>
</evidence>